<dbReference type="AlphaFoldDB" id="K1TWA3"/>
<protein>
    <submittedName>
        <fullName evidence="1">Lipoprotein</fullName>
    </submittedName>
</protein>
<reference evidence="1" key="1">
    <citation type="journal article" date="2013" name="Environ. Microbiol.">
        <title>Microbiota from the distal guts of lean and obese adolescents exhibit partial functional redundancy besides clear differences in community structure.</title>
        <authorList>
            <person name="Ferrer M."/>
            <person name="Ruiz A."/>
            <person name="Lanza F."/>
            <person name="Haange S.B."/>
            <person name="Oberbach A."/>
            <person name="Till H."/>
            <person name="Bargiela R."/>
            <person name="Campoy C."/>
            <person name="Segura M.T."/>
            <person name="Richter M."/>
            <person name="von Bergen M."/>
            <person name="Seifert J."/>
            <person name="Suarez A."/>
        </authorList>
    </citation>
    <scope>NUCLEOTIDE SEQUENCE</scope>
</reference>
<organism evidence="1">
    <name type="scientific">human gut metagenome</name>
    <dbReference type="NCBI Taxonomy" id="408170"/>
    <lineage>
        <taxon>unclassified sequences</taxon>
        <taxon>metagenomes</taxon>
        <taxon>organismal metagenomes</taxon>
    </lineage>
</organism>
<feature type="non-terminal residue" evidence="1">
    <location>
        <position position="1"/>
    </location>
</feature>
<evidence type="ECO:0000313" key="1">
    <source>
        <dbReference type="EMBL" id="EKC63486.1"/>
    </source>
</evidence>
<keyword evidence="1" id="KW-0449">Lipoprotein</keyword>
<accession>K1TWA3</accession>
<name>K1TWA3_9ZZZZ</name>
<dbReference type="EMBL" id="AJWZ01005114">
    <property type="protein sequence ID" value="EKC63486.1"/>
    <property type="molecule type" value="Genomic_DNA"/>
</dbReference>
<sequence>VESIKTFIESLPYAPVTPKSNLEHSIRKTFHPQGFTVEAGTQEDILQFILQMRRLETLYQGLRFLDIKRYGIEFSHDVDEESPIVFKAGDLRGAIQLPDDVIEAGLPANPREESNK</sequence>
<gene>
    <name evidence="1" type="ORF">OBE_07442</name>
</gene>
<proteinExistence type="predicted"/>
<comment type="caution">
    <text evidence="1">The sequence shown here is derived from an EMBL/GenBank/DDBJ whole genome shotgun (WGS) entry which is preliminary data.</text>
</comment>
<dbReference type="Gene3D" id="1.25.40.390">
    <property type="match status" value="1"/>
</dbReference>